<evidence type="ECO:0000256" key="6">
    <source>
        <dbReference type="SAM" id="Phobius"/>
    </source>
</evidence>
<dbReference type="SMART" id="SM00642">
    <property type="entry name" value="Aamy"/>
    <property type="match status" value="1"/>
</dbReference>
<keyword evidence="5" id="KW-0326">Glycosidase</keyword>
<evidence type="ECO:0000313" key="9">
    <source>
        <dbReference type="Proteomes" id="UP000053105"/>
    </source>
</evidence>
<dbReference type="OrthoDB" id="1740265at2759"/>
<evidence type="ECO:0000313" key="8">
    <source>
        <dbReference type="EMBL" id="KOX72592.1"/>
    </source>
</evidence>
<protein>
    <recommendedName>
        <fullName evidence="3">alpha-glucosidase</fullName>
        <ecNumber evidence="3">3.2.1.20</ecNumber>
    </recommendedName>
</protein>
<dbReference type="FunFam" id="3.90.400.10:FF:000001">
    <property type="entry name" value="Maltase A3, isoform A"/>
    <property type="match status" value="1"/>
</dbReference>
<gene>
    <name evidence="8" type="ORF">WN51_01805</name>
</gene>
<dbReference type="CDD" id="cd11328">
    <property type="entry name" value="AmyAc_maltase"/>
    <property type="match status" value="1"/>
</dbReference>
<evidence type="ECO:0000256" key="4">
    <source>
        <dbReference type="ARBA" id="ARBA00023180"/>
    </source>
</evidence>
<reference evidence="8 9" key="1">
    <citation type="submission" date="2015-07" db="EMBL/GenBank/DDBJ databases">
        <title>The genome of Melipona quadrifasciata.</title>
        <authorList>
            <person name="Pan H."/>
            <person name="Kapheim K."/>
        </authorList>
    </citation>
    <scope>NUCLEOTIDE SEQUENCE [LARGE SCALE GENOMIC DNA]</scope>
    <source>
        <strain evidence="8">0111107301</strain>
        <tissue evidence="8">Whole body</tissue>
    </source>
</reference>
<evidence type="ECO:0000256" key="1">
    <source>
        <dbReference type="ARBA" id="ARBA00001657"/>
    </source>
</evidence>
<sequence length="711" mass="81567">MDHTVNADICGLAVPGSRLVQDIAGSLWRSAAYLTSSDGRRMLRFTAKQTRALSRSLAVSKVQTTRPKIGNFLPTFDIPECSCKCAELLARTFKARRNYTETYEPSIGLVNVVRTLRREYAKPEVTRLIRQLIRHSAVRFVCSRGMRAVIAFCVAILPLVIGITWNPPEKATDFSLYQIYPRSYKDSDGDGVGDLKGITQRLDHLTESNINALWLSPIYRSPMADFGYDISNFTEIDPIFGTLKDFDELVKAAHDRNLSLILDFVPNHTSDKHEWFQKSLQGIPPYDDYYVWHPGRIENGTRKPPNNWVSALSGPAWEWRDERQAYYLHQFIKQEPDLNYYSLNVRREIEDVLRFWLDRGIDGIRIDSMKYIYEDQRFLDEPLSGLTDDPNNIDYTERIYTSDQQQTYDILPTWRQILDEYKQPKYIFIEVYANTSSTMKYYHYGADFPFNFDLITNLTRNSTAADIQHIVDSWYGNMPEGSTPNWVAGNHDNPRLVARLGDPRARAATTFALLLPGVGVTYNGEEIGMTEQYISWEDTVDPLGCTSSKATYQSMSRDPARTPFQWDNSVSAGFSSNPHTWLPINKNYKTYNLAAEKKDKNSYYTLYEKLSKLKKSPYLKQANLVTKVLDKYVFAFARETKEHGNVYVATNFGDKASIVDLSVFDNIPRRLDVHYAGADSKVLPWGKFIQTRRVILPARSVVILTTPNAKF</sequence>
<dbReference type="Proteomes" id="UP000053105">
    <property type="component" value="Unassembled WGS sequence"/>
</dbReference>
<dbReference type="SUPFAM" id="SSF51445">
    <property type="entry name" value="(Trans)glycosidases"/>
    <property type="match status" value="1"/>
</dbReference>
<proteinExistence type="inferred from homology"/>
<dbReference type="EC" id="3.2.1.20" evidence="3"/>
<dbReference type="GO" id="GO:0005975">
    <property type="term" value="P:carbohydrate metabolic process"/>
    <property type="evidence" value="ECO:0007669"/>
    <property type="project" value="InterPro"/>
</dbReference>
<dbReference type="Pfam" id="PF00128">
    <property type="entry name" value="Alpha-amylase"/>
    <property type="match status" value="1"/>
</dbReference>
<feature type="domain" description="Glycosyl hydrolase family 13 catalytic" evidence="7">
    <location>
        <begin position="178"/>
        <end position="561"/>
    </location>
</feature>
<dbReference type="GO" id="GO:0004558">
    <property type="term" value="F:alpha-1,4-glucosidase activity"/>
    <property type="evidence" value="ECO:0007669"/>
    <property type="project" value="UniProtKB-EC"/>
</dbReference>
<dbReference type="EMBL" id="KQ435816">
    <property type="protein sequence ID" value="KOX72592.1"/>
    <property type="molecule type" value="Genomic_DNA"/>
</dbReference>
<dbReference type="Gene3D" id="3.90.400.10">
    <property type="entry name" value="Oligo-1,6-glucosidase, Domain 2"/>
    <property type="match status" value="1"/>
</dbReference>
<evidence type="ECO:0000259" key="7">
    <source>
        <dbReference type="SMART" id="SM00642"/>
    </source>
</evidence>
<dbReference type="AlphaFoldDB" id="A0A0N0BEY9"/>
<name>A0A0N0BEY9_9HYME</name>
<organism evidence="8 9">
    <name type="scientific">Melipona quadrifasciata</name>
    <dbReference type="NCBI Taxonomy" id="166423"/>
    <lineage>
        <taxon>Eukaryota</taxon>
        <taxon>Metazoa</taxon>
        <taxon>Ecdysozoa</taxon>
        <taxon>Arthropoda</taxon>
        <taxon>Hexapoda</taxon>
        <taxon>Insecta</taxon>
        <taxon>Pterygota</taxon>
        <taxon>Neoptera</taxon>
        <taxon>Endopterygota</taxon>
        <taxon>Hymenoptera</taxon>
        <taxon>Apocrita</taxon>
        <taxon>Aculeata</taxon>
        <taxon>Apoidea</taxon>
        <taxon>Anthophila</taxon>
        <taxon>Apidae</taxon>
        <taxon>Melipona</taxon>
    </lineage>
</organism>
<keyword evidence="5" id="KW-0378">Hydrolase</keyword>
<evidence type="ECO:0000256" key="2">
    <source>
        <dbReference type="ARBA" id="ARBA00008061"/>
    </source>
</evidence>
<dbReference type="InterPro" id="IPR045857">
    <property type="entry name" value="O16G_dom_2"/>
</dbReference>
<dbReference type="InterPro" id="IPR006047">
    <property type="entry name" value="GH13_cat_dom"/>
</dbReference>
<evidence type="ECO:0000256" key="3">
    <source>
        <dbReference type="ARBA" id="ARBA00012741"/>
    </source>
</evidence>
<keyword evidence="6" id="KW-1133">Transmembrane helix</keyword>
<comment type="similarity">
    <text evidence="2">Belongs to the glycosyl hydrolase 13 family.</text>
</comment>
<dbReference type="PANTHER" id="PTHR10357">
    <property type="entry name" value="ALPHA-AMYLASE FAMILY MEMBER"/>
    <property type="match status" value="1"/>
</dbReference>
<keyword evidence="6" id="KW-0812">Transmembrane</keyword>
<feature type="transmembrane region" description="Helical" evidence="6">
    <location>
        <begin position="148"/>
        <end position="165"/>
    </location>
</feature>
<accession>A0A0N0BEY9</accession>
<dbReference type="PANTHER" id="PTHR10357:SF179">
    <property type="entry name" value="NEUTRAL AND BASIC AMINO ACID TRANSPORT PROTEIN RBAT"/>
    <property type="match status" value="1"/>
</dbReference>
<dbReference type="Gene3D" id="3.20.20.80">
    <property type="entry name" value="Glycosidases"/>
    <property type="match status" value="1"/>
</dbReference>
<evidence type="ECO:0000256" key="5">
    <source>
        <dbReference type="ARBA" id="ARBA00023295"/>
    </source>
</evidence>
<dbReference type="InterPro" id="IPR017853">
    <property type="entry name" value="GH"/>
</dbReference>
<keyword evidence="9" id="KW-1185">Reference proteome</keyword>
<dbReference type="STRING" id="166423.A0A0N0BEY9"/>
<keyword evidence="6" id="KW-0472">Membrane</keyword>
<keyword evidence="4" id="KW-0325">Glycoprotein</keyword>
<comment type="catalytic activity">
    <reaction evidence="1">
        <text>Hydrolysis of terminal, non-reducing (1-&gt;4)-linked alpha-D-glucose residues with release of alpha-D-glucose.</text>
        <dbReference type="EC" id="3.2.1.20"/>
    </reaction>
</comment>